<dbReference type="EMBL" id="CP043046">
    <property type="protein sequence ID" value="QEI05775.1"/>
    <property type="molecule type" value="Genomic_DNA"/>
</dbReference>
<dbReference type="Proteomes" id="UP000325161">
    <property type="component" value="Chromosome"/>
</dbReference>
<dbReference type="AlphaFoldDB" id="A0A5C0AUF1"/>
<evidence type="ECO:0000256" key="2">
    <source>
        <dbReference type="ARBA" id="ARBA00022630"/>
    </source>
</evidence>
<organism evidence="7 8">
    <name type="scientific">Pigmentiphaga aceris</name>
    <dbReference type="NCBI Taxonomy" id="1940612"/>
    <lineage>
        <taxon>Bacteria</taxon>
        <taxon>Pseudomonadati</taxon>
        <taxon>Pseudomonadota</taxon>
        <taxon>Betaproteobacteria</taxon>
        <taxon>Burkholderiales</taxon>
        <taxon>Alcaligenaceae</taxon>
        <taxon>Pigmentiphaga</taxon>
    </lineage>
</organism>
<dbReference type="GO" id="GO:0050660">
    <property type="term" value="F:flavin adenine dinucleotide binding"/>
    <property type="evidence" value="ECO:0007669"/>
    <property type="project" value="InterPro"/>
</dbReference>
<evidence type="ECO:0000256" key="3">
    <source>
        <dbReference type="ARBA" id="ARBA00022827"/>
    </source>
</evidence>
<dbReference type="PANTHER" id="PTHR46056">
    <property type="entry name" value="LONG-CHAIN-ALCOHOL OXIDASE"/>
    <property type="match status" value="1"/>
</dbReference>
<keyword evidence="2" id="KW-0285">Flavoprotein</keyword>
<gene>
    <name evidence="7" type="ORF">FXN63_07875</name>
</gene>
<dbReference type="InterPro" id="IPR000172">
    <property type="entry name" value="GMC_OxRdtase_N"/>
</dbReference>
<dbReference type="KEGG" id="pacr:FXN63_07875"/>
<protein>
    <submittedName>
        <fullName evidence="7">GMC family oxidoreductase</fullName>
    </submittedName>
</protein>
<sequence length="590" mass="64653">MSKTLPAVDVAIIGGGWTGSVIGKELAAAKQRVVVLERGEPRWPSPDFQAPTVHDELKYVRRHALHQNTATETCTFRNNTQQKALPMRRWQFAYPATHLGGAGSHWSGAYYRFDPTDFKMRSHYSDRYGAKIFDEDLSTQDWPLSYDELEPYFDRFDYLIGASGYAGNLKGKLQPGGNPFEPWRSRPYPNPPMKVPYAPALFGEAAAKLGYHPYVQPSALVTRPYINSEGLPMSACVYCGFCSNFGCEHFAKASPQVCVLPVAMKLPDFELRTGTHVLRVELTPDGKHARGVTYVDAAGEEVFQPADIVILSAFSINNVRLLLLSKIGKPYDPDTSTGVVGRNYTHQTTSGVNLFFEESFNINPFMGAGAVAVTMDDFSADNFDHGPHGFVGGGYLQIQVVSGAPISYHPTPRGTPGWGSEWKQAVRRYYNHSASITITGSAMPTRGSYLSLDPTYKDAWGQPLLRITYDLPDNDIRMSAFLTARGDEIGKAMRGVTLTEPGPRKRPFTATSYQSTHLTGGAAIGADPATSVVNRAGQCWDVPNVFVTGASLFPQNSGYNPTGTVGATAYWIAERILKDYLAAPGKLVQT</sequence>
<reference evidence="7 8" key="1">
    <citation type="submission" date="2019-08" db="EMBL/GenBank/DDBJ databases">
        <title>Amphibian skin-associated Pigmentiphaga: genome sequence and occurrence across geography and hosts.</title>
        <authorList>
            <person name="Bletz M.C."/>
            <person name="Bunk B."/>
            <person name="Sproeer C."/>
            <person name="Biwer P."/>
            <person name="Reiter S."/>
            <person name="Rabemananjara F.C.E."/>
            <person name="Schulz S."/>
            <person name="Overmann J."/>
            <person name="Vences M."/>
        </authorList>
    </citation>
    <scope>NUCLEOTIDE SEQUENCE [LARGE SCALE GENOMIC DNA]</scope>
    <source>
        <strain evidence="7 8">Mada1488</strain>
    </source>
</reference>
<evidence type="ECO:0000313" key="8">
    <source>
        <dbReference type="Proteomes" id="UP000325161"/>
    </source>
</evidence>
<evidence type="ECO:0000313" key="7">
    <source>
        <dbReference type="EMBL" id="QEI05775.1"/>
    </source>
</evidence>
<keyword evidence="3" id="KW-0274">FAD</keyword>
<dbReference type="Pfam" id="PF00732">
    <property type="entry name" value="GMC_oxred_N"/>
    <property type="match status" value="1"/>
</dbReference>
<keyword evidence="8" id="KW-1185">Reference proteome</keyword>
<dbReference type="OrthoDB" id="9787779at2"/>
<evidence type="ECO:0000256" key="4">
    <source>
        <dbReference type="ARBA" id="ARBA00023002"/>
    </source>
</evidence>
<evidence type="ECO:0000259" key="6">
    <source>
        <dbReference type="Pfam" id="PF05199"/>
    </source>
</evidence>
<evidence type="ECO:0000259" key="5">
    <source>
        <dbReference type="Pfam" id="PF00732"/>
    </source>
</evidence>
<evidence type="ECO:0000256" key="1">
    <source>
        <dbReference type="ARBA" id="ARBA00010790"/>
    </source>
</evidence>
<dbReference type="PANTHER" id="PTHR46056:SF12">
    <property type="entry name" value="LONG-CHAIN-ALCOHOL OXIDASE"/>
    <property type="match status" value="1"/>
</dbReference>
<feature type="domain" description="Glucose-methanol-choline oxidoreductase C-terminal" evidence="6">
    <location>
        <begin position="445"/>
        <end position="569"/>
    </location>
</feature>
<dbReference type="RefSeq" id="WP_148814158.1">
    <property type="nucleotide sequence ID" value="NZ_CP043046.1"/>
</dbReference>
<proteinExistence type="inferred from homology"/>
<keyword evidence="4" id="KW-0560">Oxidoreductase</keyword>
<dbReference type="Gene3D" id="3.50.50.60">
    <property type="entry name" value="FAD/NAD(P)-binding domain"/>
    <property type="match status" value="2"/>
</dbReference>
<comment type="similarity">
    <text evidence="1">Belongs to the GMC oxidoreductase family.</text>
</comment>
<dbReference type="InterPro" id="IPR007867">
    <property type="entry name" value="GMC_OxRtase_C"/>
</dbReference>
<accession>A0A5C0AUF1</accession>
<name>A0A5C0AUF1_9BURK</name>
<dbReference type="SUPFAM" id="SSF54373">
    <property type="entry name" value="FAD-linked reductases, C-terminal domain"/>
    <property type="match status" value="1"/>
</dbReference>
<dbReference type="InterPro" id="IPR036188">
    <property type="entry name" value="FAD/NAD-bd_sf"/>
</dbReference>
<dbReference type="Pfam" id="PF05199">
    <property type="entry name" value="GMC_oxred_C"/>
    <property type="match status" value="1"/>
</dbReference>
<feature type="domain" description="Glucose-methanol-choline oxidoreductase N-terminal" evidence="5">
    <location>
        <begin position="235"/>
        <end position="346"/>
    </location>
</feature>
<dbReference type="SUPFAM" id="SSF51905">
    <property type="entry name" value="FAD/NAD(P)-binding domain"/>
    <property type="match status" value="1"/>
</dbReference>
<dbReference type="GO" id="GO:0016614">
    <property type="term" value="F:oxidoreductase activity, acting on CH-OH group of donors"/>
    <property type="evidence" value="ECO:0007669"/>
    <property type="project" value="InterPro"/>
</dbReference>